<feature type="compositionally biased region" description="Basic and acidic residues" evidence="1">
    <location>
        <begin position="269"/>
        <end position="297"/>
    </location>
</feature>
<dbReference type="OMA" id="HRPINEG"/>
<proteinExistence type="predicted"/>
<reference evidence="2" key="1">
    <citation type="submission" date="2021-02" db="EMBL/GenBank/DDBJ databases">
        <authorList>
            <person name="Dougan E. K."/>
            <person name="Rhodes N."/>
            <person name="Thang M."/>
            <person name="Chan C."/>
        </authorList>
    </citation>
    <scope>NUCLEOTIDE SEQUENCE</scope>
</reference>
<sequence length="332" mass="36392">ESVPAPALATEELCADEGSDPMAAFCERLMARAQDRRSEELSRSFEEPEAAEVPPLDKMLAALDAEEAQERDFELLKHLLPDLAHKGERSMVLVGEDGQNPFITASVRVFQERCPEVDFVRLLGSHYETMTQAAAYRAAQDGHVEQLQQRSVDLATAERRSEDERRRLLREFRQRRLLLEGAPRALGVDMSQRNTKISKASPALPSSSSSTSTSSSAYSSWAVAPNGLRFPGLGEATASSGPEPCFAGPEMPHPPTARTAAARRQAQQDSEREARAREQAERLLRLKERRQQKERQQAIEAARLGVLPAGDWGPLGTMGAGAASQASAPHRS</sequence>
<dbReference type="Proteomes" id="UP000654075">
    <property type="component" value="Unassembled WGS sequence"/>
</dbReference>
<feature type="compositionally biased region" description="Low complexity" evidence="1">
    <location>
        <begin position="198"/>
        <end position="217"/>
    </location>
</feature>
<dbReference type="EMBL" id="CAJNNV010024846">
    <property type="protein sequence ID" value="CAE8610819.1"/>
    <property type="molecule type" value="Genomic_DNA"/>
</dbReference>
<evidence type="ECO:0000256" key="1">
    <source>
        <dbReference type="SAM" id="MobiDB-lite"/>
    </source>
</evidence>
<dbReference type="AlphaFoldDB" id="A0A813FEB2"/>
<evidence type="ECO:0000313" key="3">
    <source>
        <dbReference type="Proteomes" id="UP000654075"/>
    </source>
</evidence>
<keyword evidence="3" id="KW-1185">Reference proteome</keyword>
<protein>
    <submittedName>
        <fullName evidence="2">Uncharacterized protein</fullName>
    </submittedName>
</protein>
<feature type="compositionally biased region" description="Low complexity" evidence="1">
    <location>
        <begin position="257"/>
        <end position="268"/>
    </location>
</feature>
<gene>
    <name evidence="2" type="ORF">PGLA1383_LOCUS28630</name>
</gene>
<feature type="region of interest" description="Disordered" evidence="1">
    <location>
        <begin position="233"/>
        <end position="332"/>
    </location>
</feature>
<name>A0A813FEB2_POLGL</name>
<feature type="non-terminal residue" evidence="2">
    <location>
        <position position="332"/>
    </location>
</feature>
<feature type="region of interest" description="Disordered" evidence="1">
    <location>
        <begin position="189"/>
        <end position="217"/>
    </location>
</feature>
<organism evidence="2 3">
    <name type="scientific">Polarella glacialis</name>
    <name type="common">Dinoflagellate</name>
    <dbReference type="NCBI Taxonomy" id="89957"/>
    <lineage>
        <taxon>Eukaryota</taxon>
        <taxon>Sar</taxon>
        <taxon>Alveolata</taxon>
        <taxon>Dinophyceae</taxon>
        <taxon>Suessiales</taxon>
        <taxon>Suessiaceae</taxon>
        <taxon>Polarella</taxon>
    </lineage>
</organism>
<evidence type="ECO:0000313" key="2">
    <source>
        <dbReference type="EMBL" id="CAE8610819.1"/>
    </source>
</evidence>
<comment type="caution">
    <text evidence="2">The sequence shown here is derived from an EMBL/GenBank/DDBJ whole genome shotgun (WGS) entry which is preliminary data.</text>
</comment>
<accession>A0A813FEB2</accession>